<evidence type="ECO:0008006" key="3">
    <source>
        <dbReference type="Google" id="ProtNLM"/>
    </source>
</evidence>
<name>A0ABN9QMJ5_9DINO</name>
<organism evidence="1 2">
    <name type="scientific">Prorocentrum cordatum</name>
    <dbReference type="NCBI Taxonomy" id="2364126"/>
    <lineage>
        <taxon>Eukaryota</taxon>
        <taxon>Sar</taxon>
        <taxon>Alveolata</taxon>
        <taxon>Dinophyceae</taxon>
        <taxon>Prorocentrales</taxon>
        <taxon>Prorocentraceae</taxon>
        <taxon>Prorocentrum</taxon>
    </lineage>
</organism>
<accession>A0ABN9QMJ5</accession>
<dbReference type="EMBL" id="CAUYUJ010003655">
    <property type="protein sequence ID" value="CAK0806157.1"/>
    <property type="molecule type" value="Genomic_DNA"/>
</dbReference>
<proteinExistence type="predicted"/>
<evidence type="ECO:0000313" key="1">
    <source>
        <dbReference type="EMBL" id="CAK0806157.1"/>
    </source>
</evidence>
<feature type="non-terminal residue" evidence="1">
    <location>
        <position position="57"/>
    </location>
</feature>
<reference evidence="1" key="1">
    <citation type="submission" date="2023-10" db="EMBL/GenBank/DDBJ databases">
        <authorList>
            <person name="Chen Y."/>
            <person name="Shah S."/>
            <person name="Dougan E. K."/>
            <person name="Thang M."/>
            <person name="Chan C."/>
        </authorList>
    </citation>
    <scope>NUCLEOTIDE SEQUENCE [LARGE SCALE GENOMIC DNA]</scope>
</reference>
<feature type="non-terminal residue" evidence="1">
    <location>
        <position position="1"/>
    </location>
</feature>
<comment type="caution">
    <text evidence="1">The sequence shown here is derived from an EMBL/GenBank/DDBJ whole genome shotgun (WGS) entry which is preliminary data.</text>
</comment>
<protein>
    <recommendedName>
        <fullName evidence="3">Altered inheritance of mitochondria protein 24, mitochondrial</fullName>
    </recommendedName>
</protein>
<gene>
    <name evidence="1" type="ORF">PCOR1329_LOCUS12494</name>
</gene>
<dbReference type="Proteomes" id="UP001189429">
    <property type="component" value="Unassembled WGS sequence"/>
</dbReference>
<evidence type="ECO:0000313" key="2">
    <source>
        <dbReference type="Proteomes" id="UP001189429"/>
    </source>
</evidence>
<keyword evidence="2" id="KW-1185">Reference proteome</keyword>
<sequence>VLSGLSLRHFAPSGSLEAGAEGDGETGSALFLMGHARATMRDVALSSEIGTIEMGTE</sequence>